<evidence type="ECO:0000313" key="1">
    <source>
        <dbReference type="EMBL" id="KAJ0085592.1"/>
    </source>
</evidence>
<proteinExistence type="predicted"/>
<name>A0ACC1AEY3_9ROSI</name>
<reference evidence="2" key="1">
    <citation type="journal article" date="2023" name="G3 (Bethesda)">
        <title>Genome assembly and association tests identify interacting loci associated with vigor, precocity, and sex in interspecific pistachio rootstocks.</title>
        <authorList>
            <person name="Palmer W."/>
            <person name="Jacygrad E."/>
            <person name="Sagayaradj S."/>
            <person name="Cavanaugh K."/>
            <person name="Han R."/>
            <person name="Bertier L."/>
            <person name="Beede B."/>
            <person name="Kafkas S."/>
            <person name="Golino D."/>
            <person name="Preece J."/>
            <person name="Michelmore R."/>
        </authorList>
    </citation>
    <scope>NUCLEOTIDE SEQUENCE [LARGE SCALE GENOMIC DNA]</scope>
</reference>
<organism evidence="1 2">
    <name type="scientific">Pistacia atlantica</name>
    <dbReference type="NCBI Taxonomy" id="434234"/>
    <lineage>
        <taxon>Eukaryota</taxon>
        <taxon>Viridiplantae</taxon>
        <taxon>Streptophyta</taxon>
        <taxon>Embryophyta</taxon>
        <taxon>Tracheophyta</taxon>
        <taxon>Spermatophyta</taxon>
        <taxon>Magnoliopsida</taxon>
        <taxon>eudicotyledons</taxon>
        <taxon>Gunneridae</taxon>
        <taxon>Pentapetalae</taxon>
        <taxon>rosids</taxon>
        <taxon>malvids</taxon>
        <taxon>Sapindales</taxon>
        <taxon>Anacardiaceae</taxon>
        <taxon>Pistacia</taxon>
    </lineage>
</organism>
<keyword evidence="2" id="KW-1185">Reference proteome</keyword>
<dbReference type="Proteomes" id="UP001164250">
    <property type="component" value="Chromosome 10"/>
</dbReference>
<sequence length="72" mass="7959">MQSSFDIAEDDEGTTSPTLKDDDIRQMDKIQMEVGGKETAKIVLGFQQEGYPHRGLTTQVCPKSGGWLQRAS</sequence>
<protein>
    <submittedName>
        <fullName evidence="1">Uncharacterized protein</fullName>
    </submittedName>
</protein>
<comment type="caution">
    <text evidence="1">The sequence shown here is derived from an EMBL/GenBank/DDBJ whole genome shotgun (WGS) entry which is preliminary data.</text>
</comment>
<accession>A0ACC1AEY3</accession>
<dbReference type="EMBL" id="CM047906">
    <property type="protein sequence ID" value="KAJ0085592.1"/>
    <property type="molecule type" value="Genomic_DNA"/>
</dbReference>
<evidence type="ECO:0000313" key="2">
    <source>
        <dbReference type="Proteomes" id="UP001164250"/>
    </source>
</evidence>
<gene>
    <name evidence="1" type="ORF">Patl1_07030</name>
</gene>